<organism evidence="2 3">
    <name type="scientific">Actinospica durhamensis</name>
    <dbReference type="NCBI Taxonomy" id="1508375"/>
    <lineage>
        <taxon>Bacteria</taxon>
        <taxon>Bacillati</taxon>
        <taxon>Actinomycetota</taxon>
        <taxon>Actinomycetes</taxon>
        <taxon>Catenulisporales</taxon>
        <taxon>Actinospicaceae</taxon>
        <taxon>Actinospica</taxon>
    </lineage>
</organism>
<gene>
    <name evidence="2" type="ORF">KDL01_37025</name>
</gene>
<comment type="caution">
    <text evidence="2">The sequence shown here is derived from an EMBL/GenBank/DDBJ whole genome shotgun (WGS) entry which is preliminary data.</text>
</comment>
<reference evidence="2" key="1">
    <citation type="submission" date="2021-04" db="EMBL/GenBank/DDBJ databases">
        <title>Genome based classification of Actinospica acidithermotolerans sp. nov., an actinobacterium isolated from an Indonesian hot spring.</title>
        <authorList>
            <person name="Kusuma A.B."/>
            <person name="Putra K.E."/>
            <person name="Nafisah S."/>
            <person name="Loh J."/>
            <person name="Nouioui I."/>
            <person name="Goodfellow M."/>
        </authorList>
    </citation>
    <scope>NUCLEOTIDE SEQUENCE</scope>
    <source>
        <strain evidence="2">CSCA 57</strain>
    </source>
</reference>
<name>A0A941EW63_9ACTN</name>
<accession>A0A941EW63</accession>
<feature type="chain" id="PRO_5037720876" evidence="1">
    <location>
        <begin position="28"/>
        <end position="59"/>
    </location>
</feature>
<protein>
    <submittedName>
        <fullName evidence="2">Uncharacterized protein</fullName>
    </submittedName>
</protein>
<evidence type="ECO:0000313" key="2">
    <source>
        <dbReference type="EMBL" id="MBR7838930.1"/>
    </source>
</evidence>
<dbReference type="AlphaFoldDB" id="A0A941EW63"/>
<dbReference type="RefSeq" id="WP_212533378.1">
    <property type="nucleotide sequence ID" value="NZ_JAGSOG010000350.1"/>
</dbReference>
<dbReference type="Proteomes" id="UP000675781">
    <property type="component" value="Unassembled WGS sequence"/>
</dbReference>
<proteinExistence type="predicted"/>
<keyword evidence="1" id="KW-0732">Signal</keyword>
<sequence>MPKTARAIVTALAALALTVLAPAGVQALSGTVPATATASGTLTGTATSTATADCAGCWS</sequence>
<keyword evidence="3" id="KW-1185">Reference proteome</keyword>
<evidence type="ECO:0000313" key="3">
    <source>
        <dbReference type="Proteomes" id="UP000675781"/>
    </source>
</evidence>
<feature type="signal peptide" evidence="1">
    <location>
        <begin position="1"/>
        <end position="27"/>
    </location>
</feature>
<dbReference type="EMBL" id="JAGSOG010000350">
    <property type="protein sequence ID" value="MBR7838930.1"/>
    <property type="molecule type" value="Genomic_DNA"/>
</dbReference>
<evidence type="ECO:0000256" key="1">
    <source>
        <dbReference type="SAM" id="SignalP"/>
    </source>
</evidence>